<keyword evidence="3" id="KW-0687">Ribonucleoprotein</keyword>
<dbReference type="InterPro" id="IPR037147">
    <property type="entry name" value="Ribosomal_bL28_sf"/>
</dbReference>
<keyword evidence="7" id="KW-1185">Reference proteome</keyword>
<keyword evidence="2 6" id="KW-0689">Ribosomal protein</keyword>
<reference evidence="6 7" key="1">
    <citation type="journal article" date="2017" name="PLoS Biol.">
        <title>The sea cucumber genome provides insights into morphological evolution and visceral regeneration.</title>
        <authorList>
            <person name="Zhang X."/>
            <person name="Sun L."/>
            <person name="Yuan J."/>
            <person name="Sun Y."/>
            <person name="Gao Y."/>
            <person name="Zhang L."/>
            <person name="Li S."/>
            <person name="Dai H."/>
            <person name="Hamel J.F."/>
            <person name="Liu C."/>
            <person name="Yu Y."/>
            <person name="Liu S."/>
            <person name="Lin W."/>
            <person name="Guo K."/>
            <person name="Jin S."/>
            <person name="Xu P."/>
            <person name="Storey K.B."/>
            <person name="Huan P."/>
            <person name="Zhang T."/>
            <person name="Zhou Y."/>
            <person name="Zhang J."/>
            <person name="Lin C."/>
            <person name="Li X."/>
            <person name="Xing L."/>
            <person name="Huo D."/>
            <person name="Sun M."/>
            <person name="Wang L."/>
            <person name="Mercier A."/>
            <person name="Li F."/>
            <person name="Yang H."/>
            <person name="Xiang J."/>
        </authorList>
    </citation>
    <scope>NUCLEOTIDE SEQUENCE [LARGE SCALE GENOMIC DNA]</scope>
    <source>
        <strain evidence="6">Shaxun</strain>
        <tissue evidence="6">Muscle</tissue>
    </source>
</reference>
<comment type="similarity">
    <text evidence="1">Belongs to the bacterial ribosomal protein bL28 family.</text>
</comment>
<dbReference type="GO" id="GO:0005762">
    <property type="term" value="C:mitochondrial large ribosomal subunit"/>
    <property type="evidence" value="ECO:0007669"/>
    <property type="project" value="TreeGrafter"/>
</dbReference>
<dbReference type="PANTHER" id="PTHR13528">
    <property type="entry name" value="39S RIBOSOMAL PROTEIN L28, MITOCHONDRIAL"/>
    <property type="match status" value="1"/>
</dbReference>
<dbReference type="Pfam" id="PF00830">
    <property type="entry name" value="Ribosomal_L28"/>
    <property type="match status" value="1"/>
</dbReference>
<evidence type="ECO:0000256" key="3">
    <source>
        <dbReference type="ARBA" id="ARBA00023274"/>
    </source>
</evidence>
<sequence>MNIREGLFPAIWGGFYEEGVASRLPEAYFKHNRPFAKPPTLHWMDPGRDYVRDPVSGEKVKLERRPIPIEYPEESQFGLWGGEGIIIGKKIAKRNKRFSPGVPKEWKPCTQKRTLYSEILDRKFELDVTVRVMDFIDDAYGFDFYILKTPSEELNSLAGMILKRHMCLQLAQPETLYPNNKEKKTKILKKYRQFIYRDKCFLLFATLELLYEEAEWVGLTPGEAVQKQRAIEAKANPDIPLQDVYTQELLTKLREESEGVYQMAKEEPE</sequence>
<evidence type="ECO:0000256" key="2">
    <source>
        <dbReference type="ARBA" id="ARBA00022980"/>
    </source>
</evidence>
<proteinExistence type="inferred from homology"/>
<dbReference type="PANTHER" id="PTHR13528:SF2">
    <property type="entry name" value="LARGE RIBOSOMAL SUBUNIT PROTEIN BL28M"/>
    <property type="match status" value="1"/>
</dbReference>
<evidence type="ECO:0000256" key="4">
    <source>
        <dbReference type="ARBA" id="ARBA00035269"/>
    </source>
</evidence>
<protein>
    <recommendedName>
        <fullName evidence="4">Large ribosomal subunit protein bL28m</fullName>
    </recommendedName>
    <alternativeName>
        <fullName evidence="5">39S ribosomal protein L28, mitochondrial</fullName>
    </alternativeName>
</protein>
<organism evidence="6 7">
    <name type="scientific">Stichopus japonicus</name>
    <name type="common">Sea cucumber</name>
    <dbReference type="NCBI Taxonomy" id="307972"/>
    <lineage>
        <taxon>Eukaryota</taxon>
        <taxon>Metazoa</taxon>
        <taxon>Echinodermata</taxon>
        <taxon>Eleutherozoa</taxon>
        <taxon>Echinozoa</taxon>
        <taxon>Holothuroidea</taxon>
        <taxon>Aspidochirotacea</taxon>
        <taxon>Aspidochirotida</taxon>
        <taxon>Stichopodidae</taxon>
        <taxon>Apostichopus</taxon>
    </lineage>
</organism>
<dbReference type="Proteomes" id="UP000230750">
    <property type="component" value="Unassembled WGS sequence"/>
</dbReference>
<dbReference type="OrthoDB" id="361870at2759"/>
<dbReference type="InterPro" id="IPR034704">
    <property type="entry name" value="Ribosomal_bL28/bL31-like_sf"/>
</dbReference>
<dbReference type="InterPro" id="IPR026569">
    <property type="entry name" value="Ribosomal_bL28"/>
</dbReference>
<name>A0A2G8LMT1_STIJA</name>
<evidence type="ECO:0000256" key="1">
    <source>
        <dbReference type="ARBA" id="ARBA00008760"/>
    </source>
</evidence>
<dbReference type="EMBL" id="MRZV01000029">
    <property type="protein sequence ID" value="PIK61567.1"/>
    <property type="molecule type" value="Genomic_DNA"/>
</dbReference>
<accession>A0A2G8LMT1</accession>
<dbReference type="Gene3D" id="2.30.170.40">
    <property type="entry name" value="Ribosomal protein L28/L24"/>
    <property type="match status" value="1"/>
</dbReference>
<evidence type="ECO:0000256" key="5">
    <source>
        <dbReference type="ARBA" id="ARBA00035538"/>
    </source>
</evidence>
<dbReference type="GO" id="GO:0003735">
    <property type="term" value="F:structural constituent of ribosome"/>
    <property type="evidence" value="ECO:0007669"/>
    <property type="project" value="InterPro"/>
</dbReference>
<evidence type="ECO:0000313" key="7">
    <source>
        <dbReference type="Proteomes" id="UP000230750"/>
    </source>
</evidence>
<comment type="caution">
    <text evidence="6">The sequence shown here is derived from an EMBL/GenBank/DDBJ whole genome shotgun (WGS) entry which is preliminary data.</text>
</comment>
<dbReference type="STRING" id="307972.A0A2G8LMT1"/>
<evidence type="ECO:0000313" key="6">
    <source>
        <dbReference type="EMBL" id="PIK61567.1"/>
    </source>
</evidence>
<dbReference type="SUPFAM" id="SSF143800">
    <property type="entry name" value="L28p-like"/>
    <property type="match status" value="1"/>
</dbReference>
<dbReference type="AlphaFoldDB" id="A0A2G8LMT1"/>
<gene>
    <name evidence="6" type="ORF">BSL78_01492</name>
</gene>